<comment type="caution">
    <text evidence="2">The sequence shown here is derived from an EMBL/GenBank/DDBJ whole genome shotgun (WGS) entry which is preliminary data.</text>
</comment>
<gene>
    <name evidence="2" type="ORF">CC78DRAFT_582665</name>
</gene>
<feature type="compositionally biased region" description="Polar residues" evidence="1">
    <location>
        <begin position="29"/>
        <end position="60"/>
    </location>
</feature>
<evidence type="ECO:0000313" key="3">
    <source>
        <dbReference type="Proteomes" id="UP000800093"/>
    </source>
</evidence>
<organism evidence="2 3">
    <name type="scientific">Lojkania enalia</name>
    <dbReference type="NCBI Taxonomy" id="147567"/>
    <lineage>
        <taxon>Eukaryota</taxon>
        <taxon>Fungi</taxon>
        <taxon>Dikarya</taxon>
        <taxon>Ascomycota</taxon>
        <taxon>Pezizomycotina</taxon>
        <taxon>Dothideomycetes</taxon>
        <taxon>Pleosporomycetidae</taxon>
        <taxon>Pleosporales</taxon>
        <taxon>Pleosporales incertae sedis</taxon>
        <taxon>Lojkania</taxon>
    </lineage>
</organism>
<keyword evidence="3" id="KW-1185">Reference proteome</keyword>
<evidence type="ECO:0000313" key="2">
    <source>
        <dbReference type="EMBL" id="KAF2262363.1"/>
    </source>
</evidence>
<dbReference type="AlphaFoldDB" id="A0A9P4N2A4"/>
<accession>A0A9P4N2A4</accession>
<dbReference type="EMBL" id="ML986641">
    <property type="protein sequence ID" value="KAF2262363.1"/>
    <property type="molecule type" value="Genomic_DNA"/>
</dbReference>
<proteinExistence type="predicted"/>
<sequence length="116" mass="12634">MRTCACASKRKRLSQEYLIPTPDARYEPQRSSPASPNSQKPRVRTVNPTPSGTRPGSQPCKSRARGSRGRETMAPCKLVPLTVVAVAPWAARERSAGVSGAKEVCWRSLDLTGGRR</sequence>
<dbReference type="Proteomes" id="UP000800093">
    <property type="component" value="Unassembled WGS sequence"/>
</dbReference>
<evidence type="ECO:0000256" key="1">
    <source>
        <dbReference type="SAM" id="MobiDB-lite"/>
    </source>
</evidence>
<name>A0A9P4N2A4_9PLEO</name>
<feature type="region of interest" description="Disordered" evidence="1">
    <location>
        <begin position="17"/>
        <end position="74"/>
    </location>
</feature>
<protein>
    <submittedName>
        <fullName evidence="2">Uncharacterized protein</fullName>
    </submittedName>
</protein>
<reference evidence="3" key="1">
    <citation type="journal article" date="2020" name="Stud. Mycol.">
        <title>101 Dothideomycetes genomes: A test case for predicting lifestyles and emergence of pathogens.</title>
        <authorList>
            <person name="Haridas S."/>
            <person name="Albert R."/>
            <person name="Binder M."/>
            <person name="Bloem J."/>
            <person name="LaButti K."/>
            <person name="Salamov A."/>
            <person name="Andreopoulos B."/>
            <person name="Baker S."/>
            <person name="Barry K."/>
            <person name="Bills G."/>
            <person name="Bluhm B."/>
            <person name="Cannon C."/>
            <person name="Castanera R."/>
            <person name="Culley D."/>
            <person name="Daum C."/>
            <person name="Ezra D."/>
            <person name="Gonzalez J."/>
            <person name="Henrissat B."/>
            <person name="Kuo A."/>
            <person name="Liang C."/>
            <person name="Lipzen A."/>
            <person name="Lutzoni F."/>
            <person name="Magnuson J."/>
            <person name="Mondo S."/>
            <person name="Nolan M."/>
            <person name="Ohm R."/>
            <person name="Pangilinan J."/>
            <person name="Park H.-J."/>
            <person name="Ramirez L."/>
            <person name="Alfaro M."/>
            <person name="Sun H."/>
            <person name="Tritt A."/>
            <person name="Yoshinaga Y."/>
            <person name="Zwiers L.-H."/>
            <person name="Turgeon B."/>
            <person name="Goodwin S."/>
            <person name="Spatafora J."/>
            <person name="Crous P."/>
            <person name="Grigoriev I."/>
        </authorList>
    </citation>
    <scope>NUCLEOTIDE SEQUENCE [LARGE SCALE GENOMIC DNA]</scope>
    <source>
        <strain evidence="3">CBS 304.66</strain>
    </source>
</reference>